<feature type="domain" description="Carrier" evidence="3">
    <location>
        <begin position="296"/>
        <end position="374"/>
    </location>
</feature>
<gene>
    <name evidence="4" type="ORF">S01H1_05525</name>
</gene>
<dbReference type="SUPFAM" id="SSF56801">
    <property type="entry name" value="Acetyl-CoA synthetase-like"/>
    <property type="match status" value="1"/>
</dbReference>
<feature type="non-terminal residue" evidence="4">
    <location>
        <position position="489"/>
    </location>
</feature>
<dbReference type="InterPro" id="IPR042099">
    <property type="entry name" value="ANL_N_sf"/>
</dbReference>
<comment type="caution">
    <text evidence="4">The sequence shown here is derived from an EMBL/GenBank/DDBJ whole genome shotgun (WGS) entry which is preliminary data.</text>
</comment>
<keyword evidence="2" id="KW-0597">Phosphoprotein</keyword>
<evidence type="ECO:0000256" key="1">
    <source>
        <dbReference type="ARBA" id="ARBA00022450"/>
    </source>
</evidence>
<protein>
    <recommendedName>
        <fullName evidence="3">Carrier domain-containing protein</fullName>
    </recommendedName>
</protein>
<dbReference type="InterPro" id="IPR029058">
    <property type="entry name" value="AB_hydrolase_fold"/>
</dbReference>
<dbReference type="PANTHER" id="PTHR44845">
    <property type="entry name" value="CARRIER DOMAIN-CONTAINING PROTEIN"/>
    <property type="match status" value="1"/>
</dbReference>
<dbReference type="SUPFAM" id="SSF47336">
    <property type="entry name" value="ACP-like"/>
    <property type="match status" value="1"/>
</dbReference>
<dbReference type="Gene3D" id="3.30.300.30">
    <property type="match status" value="1"/>
</dbReference>
<name>X0SE60_9ZZZZ</name>
<accession>X0SE60</accession>
<feature type="non-terminal residue" evidence="4">
    <location>
        <position position="1"/>
    </location>
</feature>
<dbReference type="EMBL" id="BARS01002876">
    <property type="protein sequence ID" value="GAF74177.1"/>
    <property type="molecule type" value="Genomic_DNA"/>
</dbReference>
<dbReference type="Pfam" id="PF00975">
    <property type="entry name" value="Thioesterase"/>
    <property type="match status" value="1"/>
</dbReference>
<keyword evidence="1" id="KW-0596">Phosphopantetheine</keyword>
<dbReference type="AlphaFoldDB" id="X0SE60"/>
<sequence length="489" mass="53141">TPVVIIPDEETRNLEQFWDSIRTLGISRLLIVPSVLRASLDMPGFEAPRLKVVVLMGEYVHPGLAARAIAAFPADTYLCSIYGSTEASSTLLCDLRESFRPGEELPLGKPITPDVQALVLGSDLQAVATGEIGRLHMMGTPLFTGYFNDPELTAAAFVDAPGEPGRVFDTRDQVKSLPGGSLEYLGRVDETVKIRGFRVDLAEVERAARRHPGVKQVAVVVSGADAGSASLLAFYVPASIDRAEVTGILREQLPDYMVPSVVVGLDEFPLTASAKVDRVRLLEDHASSVTAGTTERDLSDTERRVWDEWAGLLDHGRFGLSSSFFEVGGTSLTVFALVHRLREAFDLDRSQLPEQAVYRASTIEGLATFIDAVLSGGPRQPDEPTPLLVTLRKGSDQGRPPFFLLASAGGTLGAYEKLAGQLTTTRDILGVRDPFIWGEREPTEGFQGWVSRYVDAIRERQPEGPYYIGAYSSAGACGYEVAWQLRQLG</sequence>
<proteinExistence type="predicted"/>
<reference evidence="4" key="1">
    <citation type="journal article" date="2014" name="Front. Microbiol.">
        <title>High frequency of phylogenetically diverse reductive dehalogenase-homologous genes in deep subseafloor sedimentary metagenomes.</title>
        <authorList>
            <person name="Kawai M."/>
            <person name="Futagami T."/>
            <person name="Toyoda A."/>
            <person name="Takaki Y."/>
            <person name="Nishi S."/>
            <person name="Hori S."/>
            <person name="Arai W."/>
            <person name="Tsubouchi T."/>
            <person name="Morono Y."/>
            <person name="Uchiyama I."/>
            <person name="Ito T."/>
            <person name="Fujiyama A."/>
            <person name="Inagaki F."/>
            <person name="Takami H."/>
        </authorList>
    </citation>
    <scope>NUCLEOTIDE SEQUENCE</scope>
    <source>
        <strain evidence="4">Expedition CK06-06</strain>
    </source>
</reference>
<dbReference type="InterPro" id="IPR036736">
    <property type="entry name" value="ACP-like_sf"/>
</dbReference>
<dbReference type="SUPFAM" id="SSF53474">
    <property type="entry name" value="alpha/beta-Hydrolases"/>
    <property type="match status" value="1"/>
</dbReference>
<dbReference type="Pfam" id="PF13193">
    <property type="entry name" value="AMP-binding_C"/>
    <property type="match status" value="1"/>
</dbReference>
<dbReference type="Gene3D" id="3.40.50.12780">
    <property type="entry name" value="N-terminal domain of ligase-like"/>
    <property type="match status" value="1"/>
</dbReference>
<dbReference type="InterPro" id="IPR000873">
    <property type="entry name" value="AMP-dep_synth/lig_dom"/>
</dbReference>
<dbReference type="InterPro" id="IPR001031">
    <property type="entry name" value="Thioesterase"/>
</dbReference>
<organism evidence="4">
    <name type="scientific">marine sediment metagenome</name>
    <dbReference type="NCBI Taxonomy" id="412755"/>
    <lineage>
        <taxon>unclassified sequences</taxon>
        <taxon>metagenomes</taxon>
        <taxon>ecological metagenomes</taxon>
    </lineage>
</organism>
<evidence type="ECO:0000313" key="4">
    <source>
        <dbReference type="EMBL" id="GAF74177.1"/>
    </source>
</evidence>
<dbReference type="PROSITE" id="PS50075">
    <property type="entry name" value="CARRIER"/>
    <property type="match status" value="1"/>
</dbReference>
<dbReference type="Gene3D" id="3.40.50.1820">
    <property type="entry name" value="alpha/beta hydrolase"/>
    <property type="match status" value="1"/>
</dbReference>
<dbReference type="PANTHER" id="PTHR44845:SF6">
    <property type="entry name" value="BETA-ALANINE-ACTIVATING ENZYME"/>
    <property type="match status" value="1"/>
</dbReference>
<dbReference type="InterPro" id="IPR045851">
    <property type="entry name" value="AMP-bd_C_sf"/>
</dbReference>
<evidence type="ECO:0000259" key="3">
    <source>
        <dbReference type="PROSITE" id="PS50075"/>
    </source>
</evidence>
<dbReference type="Pfam" id="PF00550">
    <property type="entry name" value="PP-binding"/>
    <property type="match status" value="1"/>
</dbReference>
<dbReference type="InterPro" id="IPR025110">
    <property type="entry name" value="AMP-bd_C"/>
</dbReference>
<evidence type="ECO:0000256" key="2">
    <source>
        <dbReference type="ARBA" id="ARBA00022553"/>
    </source>
</evidence>
<dbReference type="Pfam" id="PF00501">
    <property type="entry name" value="AMP-binding"/>
    <property type="match status" value="1"/>
</dbReference>
<dbReference type="InterPro" id="IPR009081">
    <property type="entry name" value="PP-bd_ACP"/>
</dbReference>